<dbReference type="NCBIfam" id="TIGR02669">
    <property type="entry name" value="SpoIID_LytB"/>
    <property type="match status" value="1"/>
</dbReference>
<protein>
    <submittedName>
        <fullName evidence="3">Stage II sporulation protein D</fullName>
    </submittedName>
</protein>
<evidence type="ECO:0000256" key="1">
    <source>
        <dbReference type="SAM" id="MobiDB-lite"/>
    </source>
</evidence>
<dbReference type="PANTHER" id="PTHR30032:SF4">
    <property type="entry name" value="AMIDASE ENHANCER"/>
    <property type="match status" value="1"/>
</dbReference>
<dbReference type="STRING" id="717605.Theco_3841"/>
<dbReference type="InterPro" id="IPR014225">
    <property type="entry name" value="Spore_II_D_firmicutes"/>
</dbReference>
<accession>L0EK20</accession>
<proteinExistence type="predicted"/>
<feature type="region of interest" description="Disordered" evidence="1">
    <location>
        <begin position="63"/>
        <end position="126"/>
    </location>
</feature>
<dbReference type="HOGENOM" id="CLU_662105_0_0_9"/>
<evidence type="ECO:0000259" key="2">
    <source>
        <dbReference type="Pfam" id="PF08486"/>
    </source>
</evidence>
<dbReference type="Pfam" id="PF08486">
    <property type="entry name" value="SpoIID"/>
    <property type="match status" value="1"/>
</dbReference>
<dbReference type="GO" id="GO:0030288">
    <property type="term" value="C:outer membrane-bounded periplasmic space"/>
    <property type="evidence" value="ECO:0007669"/>
    <property type="project" value="TreeGrafter"/>
</dbReference>
<dbReference type="InterPro" id="IPR013486">
    <property type="entry name" value="SpoIID/LytB"/>
</dbReference>
<feature type="domain" description="Sporulation stage II protein D amidase enhancer LytB N-terminal" evidence="2">
    <location>
        <begin position="139"/>
        <end position="241"/>
    </location>
</feature>
<name>L0EK20_THECK</name>
<dbReference type="NCBIfam" id="TIGR02870">
    <property type="entry name" value="spore_II_D"/>
    <property type="match status" value="1"/>
</dbReference>
<dbReference type="RefSeq" id="WP_015256568.1">
    <property type="nucleotide sequence ID" value="NC_019897.1"/>
</dbReference>
<keyword evidence="4" id="KW-1185">Reference proteome</keyword>
<dbReference type="AlphaFoldDB" id="L0EK20"/>
<sequence length="415" mass="45227">MRRRTAWRRILQGGVGTSGWMAAFLLGMAAAMFLKLMSAGGGVSESGASHTKSDGIPEVMAAEASEPGSSELAGRPRMPESGSGNLKHEDEAQTDGAVGQAGDSRLAKNGESANGEGGAAGQDEAPDEPLVRVYLAEEGRVETVPLETYVLGVVAGEMPADFELEALKAQAIAARTYIIRKLFTAAQDTGDVKREYDVTDGEADQVYVPLKKIREMRLEREEELARIGRAVAETQGLVLTYEGEPIQAAYFSTSGGYTENAEDYWSVEVPYLRSVPSPWDAQLSPRFEQKVEMELDEFYDRLGIRKRDRKGGIEVLSRTAGRSVKEIRIGKKVLTGREVREALDLPSANFSWRIEDGRITLVCYGYGHGVGMSQWGAQALARAGNDAEQILAYYYRGTRLVRSASLAASFESFKT</sequence>
<dbReference type="Proteomes" id="UP000010795">
    <property type="component" value="Chromosome"/>
</dbReference>
<dbReference type="eggNOG" id="COG2385">
    <property type="taxonomic scope" value="Bacteria"/>
</dbReference>
<dbReference type="GO" id="GO:0030435">
    <property type="term" value="P:sporulation resulting in formation of a cellular spore"/>
    <property type="evidence" value="ECO:0007669"/>
    <property type="project" value="InterPro"/>
</dbReference>
<dbReference type="KEGG" id="tco:Theco_3841"/>
<reference evidence="4" key="1">
    <citation type="submission" date="2012-01" db="EMBL/GenBank/DDBJ databases">
        <title>Complete sequence of chromosome of Thermobacillus composti KWC4.</title>
        <authorList>
            <person name="Lucas S."/>
            <person name="Han J."/>
            <person name="Lapidus A."/>
            <person name="Cheng J.-F."/>
            <person name="Goodwin L."/>
            <person name="Pitluck S."/>
            <person name="Peters L."/>
            <person name="Ovchinnikova G."/>
            <person name="Teshima H."/>
            <person name="Detter J.C."/>
            <person name="Han C."/>
            <person name="Tapia R."/>
            <person name="Land M."/>
            <person name="Hauser L."/>
            <person name="Kyrpides N."/>
            <person name="Ivanova N."/>
            <person name="Pagani I."/>
            <person name="Anderson I."/>
            <person name="Woyke T."/>
        </authorList>
    </citation>
    <scope>NUCLEOTIDE SEQUENCE [LARGE SCALE GENOMIC DNA]</scope>
    <source>
        <strain evidence="4">DSM 18247 / JCM 13945 / KWC4</strain>
    </source>
</reference>
<evidence type="ECO:0000313" key="3">
    <source>
        <dbReference type="EMBL" id="AGA59852.1"/>
    </source>
</evidence>
<dbReference type="OrthoDB" id="9794671at2"/>
<gene>
    <name evidence="3" type="ordered locus">Theco_3841</name>
</gene>
<dbReference type="EMBL" id="CP003255">
    <property type="protein sequence ID" value="AGA59852.1"/>
    <property type="molecule type" value="Genomic_DNA"/>
</dbReference>
<dbReference type="InterPro" id="IPR051922">
    <property type="entry name" value="Bact_Sporulation_Assoc"/>
</dbReference>
<dbReference type="PANTHER" id="PTHR30032">
    <property type="entry name" value="N-ACETYLMURAMOYL-L-ALANINE AMIDASE-RELATED"/>
    <property type="match status" value="1"/>
</dbReference>
<evidence type="ECO:0000313" key="4">
    <source>
        <dbReference type="Proteomes" id="UP000010795"/>
    </source>
</evidence>
<organism evidence="3 4">
    <name type="scientific">Thermobacillus composti (strain DSM 18247 / JCM 13945 / KWC4)</name>
    <dbReference type="NCBI Taxonomy" id="717605"/>
    <lineage>
        <taxon>Bacteria</taxon>
        <taxon>Bacillati</taxon>
        <taxon>Bacillota</taxon>
        <taxon>Bacilli</taxon>
        <taxon>Bacillales</taxon>
        <taxon>Paenibacillaceae</taxon>
        <taxon>Thermobacillus</taxon>
    </lineage>
</organism>
<dbReference type="InterPro" id="IPR013693">
    <property type="entry name" value="SpoIID/LytB_N"/>
</dbReference>